<feature type="transmembrane region" description="Helical" evidence="14">
    <location>
        <begin position="68"/>
        <end position="87"/>
    </location>
</feature>
<dbReference type="CDD" id="cd07343">
    <property type="entry name" value="M48A_Zmpste24p_like"/>
    <property type="match status" value="1"/>
</dbReference>
<keyword evidence="7 12" id="KW-0862">Zinc</keyword>
<evidence type="ECO:0000256" key="9">
    <source>
        <dbReference type="ARBA" id="ARBA00023049"/>
    </source>
</evidence>
<keyword evidence="10 14" id="KW-0472">Membrane</keyword>
<keyword evidence="5 13" id="KW-0378">Hydrolase</keyword>
<dbReference type="KEGG" id="sdf:ACG33_09025"/>
<evidence type="ECO:0000256" key="3">
    <source>
        <dbReference type="ARBA" id="ARBA00022692"/>
    </source>
</evidence>
<feature type="active site" evidence="11">
    <location>
        <position position="278"/>
    </location>
</feature>
<feature type="domain" description="CAAX prenyl protease 1 N-terminal" evidence="16">
    <location>
        <begin position="26"/>
        <end position="204"/>
    </location>
</feature>
<feature type="transmembrane region" description="Helical" evidence="14">
    <location>
        <begin position="291"/>
        <end position="311"/>
    </location>
</feature>
<comment type="similarity">
    <text evidence="13">Belongs to the peptidase M48 family.</text>
</comment>
<dbReference type="GO" id="GO:0046872">
    <property type="term" value="F:metal ion binding"/>
    <property type="evidence" value="ECO:0007669"/>
    <property type="project" value="UniProtKB-KW"/>
</dbReference>
<evidence type="ECO:0000256" key="14">
    <source>
        <dbReference type="SAM" id="Phobius"/>
    </source>
</evidence>
<sequence>MHWFTILFIFLLVGATFIRSWLNQRQITAVRRHRRQVPTVFAGQIDLQAHQKAADYTMARARVDRWDTLLDTAVVLLLTVGGGIRMIDQAWSSAGLAPQWHGTLVVISTIMLASLVSLPLSIWRTFGIEALFGFNRTTPGLYVADLAKTLVLSLLLGGALVLAVLYLMQQAGVLWWLYAWIVWVGFTVLMTWAWPTLIAPLFNTFTPLADEALRERTEALLTRCGFASKGIFVMDGSRRSAHGNAYFTGVGRNKRIVFFDTLVERLQAPEVEAVLAHELGHFRLHHVRRRLILSLLAGLGGLGLLGVLARWPDFYGAFGVAPSAHAALLLFMFVLPAFTFFLTPLGARWSRRHEFEADEFASRHADPRRLIDALVKLYRDNATTLTPDRLHSAFYDSHPPALARIARLQQLADGA</sequence>
<feature type="binding site" evidence="12">
    <location>
        <position position="281"/>
    </location>
    <ligand>
        <name>Zn(2+)</name>
        <dbReference type="ChEBI" id="CHEBI:29105"/>
        <note>catalytic</note>
    </ligand>
</feature>
<evidence type="ECO:0000256" key="8">
    <source>
        <dbReference type="ARBA" id="ARBA00022989"/>
    </source>
</evidence>
<organism evidence="17 18">
    <name type="scientific">Steroidobacter denitrificans</name>
    <dbReference type="NCBI Taxonomy" id="465721"/>
    <lineage>
        <taxon>Bacteria</taxon>
        <taxon>Pseudomonadati</taxon>
        <taxon>Pseudomonadota</taxon>
        <taxon>Gammaproteobacteria</taxon>
        <taxon>Steroidobacterales</taxon>
        <taxon>Steroidobacteraceae</taxon>
        <taxon>Steroidobacter</taxon>
    </lineage>
</organism>
<feature type="active site" description="Proton donor" evidence="11">
    <location>
        <position position="358"/>
    </location>
</feature>
<dbReference type="AlphaFoldDB" id="A0A127F9Z2"/>
<gene>
    <name evidence="17" type="ORF">ACG33_09025</name>
</gene>
<keyword evidence="2 13" id="KW-0645">Protease</keyword>
<evidence type="ECO:0000256" key="2">
    <source>
        <dbReference type="ARBA" id="ARBA00022670"/>
    </source>
</evidence>
<dbReference type="InterPro" id="IPR027057">
    <property type="entry name" value="CAXX_Prtase_1"/>
</dbReference>
<dbReference type="Proteomes" id="UP000070250">
    <property type="component" value="Chromosome"/>
</dbReference>
<feature type="transmembrane region" description="Helical" evidence="14">
    <location>
        <begin position="6"/>
        <end position="22"/>
    </location>
</feature>
<keyword evidence="18" id="KW-1185">Reference proteome</keyword>
<dbReference type="PANTHER" id="PTHR10120">
    <property type="entry name" value="CAAX PRENYL PROTEASE 1"/>
    <property type="match status" value="1"/>
</dbReference>
<feature type="transmembrane region" description="Helical" evidence="14">
    <location>
        <begin position="99"/>
        <end position="120"/>
    </location>
</feature>
<keyword evidence="8 14" id="KW-1133">Transmembrane helix</keyword>
<accession>A0A127F9Z2</accession>
<dbReference type="InterPro" id="IPR001915">
    <property type="entry name" value="Peptidase_M48"/>
</dbReference>
<protein>
    <submittedName>
        <fullName evidence="17">Peptidase M48</fullName>
    </submittedName>
</protein>
<reference evidence="17 18" key="1">
    <citation type="submission" date="2015-06" db="EMBL/GenBank/DDBJ databases">
        <title>A Comprehensive Approach to Explore the Metabolic and Phylogenetic Diversity of Bacterial Steroid Degradation in the Environment: Testosterone as an Example.</title>
        <authorList>
            <person name="Yang F.-C."/>
            <person name="Chen Y.-L."/>
            <person name="Yu C.-P."/>
            <person name="Tang S.-L."/>
            <person name="Wang P.-H."/>
            <person name="Ismail W."/>
            <person name="Wang C.-H."/>
            <person name="Yang C.-Y."/>
            <person name="Chiang Y.-R."/>
        </authorList>
    </citation>
    <scope>NUCLEOTIDE SEQUENCE [LARGE SCALE GENOMIC DNA]</scope>
    <source>
        <strain evidence="17 18">DSM 18526</strain>
    </source>
</reference>
<evidence type="ECO:0000256" key="11">
    <source>
        <dbReference type="PIRSR" id="PIRSR627057-1"/>
    </source>
</evidence>
<keyword evidence="4 12" id="KW-0479">Metal-binding</keyword>
<evidence type="ECO:0000256" key="12">
    <source>
        <dbReference type="PIRSR" id="PIRSR627057-2"/>
    </source>
</evidence>
<proteinExistence type="inferred from homology"/>
<dbReference type="Pfam" id="PF16491">
    <property type="entry name" value="Peptidase_M48_N"/>
    <property type="match status" value="1"/>
</dbReference>
<keyword evidence="9 13" id="KW-0482">Metalloprotease</keyword>
<dbReference type="OrthoDB" id="9781930at2"/>
<evidence type="ECO:0000259" key="15">
    <source>
        <dbReference type="Pfam" id="PF01435"/>
    </source>
</evidence>
<evidence type="ECO:0000256" key="7">
    <source>
        <dbReference type="ARBA" id="ARBA00022833"/>
    </source>
</evidence>
<evidence type="ECO:0000313" key="17">
    <source>
        <dbReference type="EMBL" id="AMN47234.1"/>
    </source>
</evidence>
<evidence type="ECO:0000313" key="18">
    <source>
        <dbReference type="Proteomes" id="UP000070250"/>
    </source>
</evidence>
<keyword evidence="3 14" id="KW-0812">Transmembrane</keyword>
<dbReference type="STRING" id="465721.ACG33_09025"/>
<feature type="binding site" evidence="12">
    <location>
        <position position="354"/>
    </location>
    <ligand>
        <name>Zn(2+)</name>
        <dbReference type="ChEBI" id="CHEBI:29105"/>
        <note>catalytic</note>
    </ligand>
</feature>
<dbReference type="EMBL" id="CP011971">
    <property type="protein sequence ID" value="AMN47234.1"/>
    <property type="molecule type" value="Genomic_DNA"/>
</dbReference>
<dbReference type="InterPro" id="IPR032456">
    <property type="entry name" value="Peptidase_M48_N"/>
</dbReference>
<dbReference type="FunFam" id="3.30.2010.10:FF:000002">
    <property type="entry name" value="CAAX prenyl protease"/>
    <property type="match status" value="1"/>
</dbReference>
<evidence type="ECO:0000256" key="4">
    <source>
        <dbReference type="ARBA" id="ARBA00022723"/>
    </source>
</evidence>
<feature type="domain" description="Peptidase M48" evidence="15">
    <location>
        <begin position="208"/>
        <end position="411"/>
    </location>
</feature>
<name>A0A127F9Z2_STEDE</name>
<dbReference type="Pfam" id="PF01435">
    <property type="entry name" value="Peptidase_M48"/>
    <property type="match status" value="1"/>
</dbReference>
<evidence type="ECO:0000256" key="6">
    <source>
        <dbReference type="ARBA" id="ARBA00022824"/>
    </source>
</evidence>
<feature type="transmembrane region" description="Helical" evidence="14">
    <location>
        <begin position="141"/>
        <end position="167"/>
    </location>
</feature>
<comment type="cofactor">
    <cofactor evidence="12 13">
        <name>Zn(2+)</name>
        <dbReference type="ChEBI" id="CHEBI:29105"/>
    </cofactor>
    <text evidence="12 13">Binds 1 zinc ion per subunit.</text>
</comment>
<evidence type="ECO:0000256" key="13">
    <source>
        <dbReference type="RuleBase" id="RU003983"/>
    </source>
</evidence>
<comment type="subcellular location">
    <subcellularLocation>
        <location evidence="1">Endoplasmic reticulum membrane</location>
        <topology evidence="1">Multi-pass membrane protein</topology>
    </subcellularLocation>
</comment>
<feature type="transmembrane region" description="Helical" evidence="14">
    <location>
        <begin position="323"/>
        <end position="342"/>
    </location>
</feature>
<dbReference type="Gene3D" id="3.30.2010.10">
    <property type="entry name" value="Metalloproteases ('zincins'), catalytic domain"/>
    <property type="match status" value="1"/>
</dbReference>
<dbReference type="GO" id="GO:0004222">
    <property type="term" value="F:metalloendopeptidase activity"/>
    <property type="evidence" value="ECO:0007669"/>
    <property type="project" value="InterPro"/>
</dbReference>
<dbReference type="GO" id="GO:0071586">
    <property type="term" value="P:CAAX-box protein processing"/>
    <property type="evidence" value="ECO:0007669"/>
    <property type="project" value="InterPro"/>
</dbReference>
<evidence type="ECO:0000256" key="1">
    <source>
        <dbReference type="ARBA" id="ARBA00004477"/>
    </source>
</evidence>
<evidence type="ECO:0000259" key="16">
    <source>
        <dbReference type="Pfam" id="PF16491"/>
    </source>
</evidence>
<dbReference type="RefSeq" id="WP_066920534.1">
    <property type="nucleotide sequence ID" value="NZ_CP011971.1"/>
</dbReference>
<feature type="transmembrane region" description="Helical" evidence="14">
    <location>
        <begin position="173"/>
        <end position="194"/>
    </location>
</feature>
<evidence type="ECO:0000256" key="10">
    <source>
        <dbReference type="ARBA" id="ARBA00023136"/>
    </source>
</evidence>
<evidence type="ECO:0000256" key="5">
    <source>
        <dbReference type="ARBA" id="ARBA00022801"/>
    </source>
</evidence>
<keyword evidence="6" id="KW-0256">Endoplasmic reticulum</keyword>
<feature type="binding site" evidence="12">
    <location>
        <position position="277"/>
    </location>
    <ligand>
        <name>Zn(2+)</name>
        <dbReference type="ChEBI" id="CHEBI:29105"/>
        <note>catalytic</note>
    </ligand>
</feature>